<comment type="caution">
    <text evidence="3">The sequence shown here is derived from an EMBL/GenBank/DDBJ whole genome shotgun (WGS) entry which is preliminary data.</text>
</comment>
<feature type="transmembrane region" description="Helical" evidence="1">
    <location>
        <begin position="6"/>
        <end position="33"/>
    </location>
</feature>
<evidence type="ECO:0000313" key="4">
    <source>
        <dbReference type="Proteomes" id="UP000029738"/>
    </source>
</evidence>
<dbReference type="RefSeq" id="WP_050046159.1">
    <property type="nucleotide sequence ID" value="NZ_JHEG04000001.1"/>
</dbReference>
<sequence length="319" mass="36922">MSQILLYIGITIALIFGFPILLTGLITGVIFFATRQLPKVANTFFHLIALGKIKEAYQSTALEFQDNTSQADLVDFLQANFLMNYKRAFWLSRFYKNYQSWIGGNIITQSGTKIPIKVHFIKENGFWKIYALEKSQNGIVKDSRENLILSGLIEDGTRIKPVIPTEMQAKQLAYDTLMSFYETVETNNFIQFYDSISFLWQQQTSIVELESAFKDFLGKRFSLSGIVAGRIHFLQPPDINENNWLQLRGQVPDVIGYPSMLDFDLQYVREEAIWKLVKIKINVEKFKTEVVHNGKRPKYPLQIIDITDELKTDFWADRN</sequence>
<keyword evidence="1" id="KW-1133">Transmembrane helix</keyword>
<protein>
    <submittedName>
        <fullName evidence="3">Uncharacterized protein</fullName>
    </submittedName>
</protein>
<evidence type="ECO:0000313" key="3">
    <source>
        <dbReference type="EMBL" id="KIE08271.1"/>
    </source>
</evidence>
<organism evidence="3">
    <name type="scientific">Tolypothrix bouteillei VB521301</name>
    <dbReference type="NCBI Taxonomy" id="1479485"/>
    <lineage>
        <taxon>Bacteria</taxon>
        <taxon>Bacillati</taxon>
        <taxon>Cyanobacteriota</taxon>
        <taxon>Cyanophyceae</taxon>
        <taxon>Nostocales</taxon>
        <taxon>Tolypothrichaceae</taxon>
        <taxon>Tolypothrix</taxon>
    </lineage>
</organism>
<dbReference type="EMBL" id="JHEG04000001">
    <property type="protein sequence ID" value="KAF3885793.1"/>
    <property type="molecule type" value="Genomic_DNA"/>
</dbReference>
<reference evidence="2" key="2">
    <citation type="submission" date="2019-11" db="EMBL/GenBank/DDBJ databases">
        <title>Improved Assembly of Tolypothrix boutellei genome.</title>
        <authorList>
            <person name="Sarangi A.N."/>
            <person name="Mukherjee M."/>
            <person name="Ghosh S."/>
            <person name="Singh D."/>
            <person name="Das A."/>
            <person name="Kant S."/>
            <person name="Prusty A."/>
            <person name="Tripathy S."/>
        </authorList>
    </citation>
    <scope>NUCLEOTIDE SEQUENCE</scope>
    <source>
        <strain evidence="2">VB521301</strain>
    </source>
</reference>
<evidence type="ECO:0000313" key="2">
    <source>
        <dbReference type="EMBL" id="KAF3885793.1"/>
    </source>
</evidence>
<dbReference type="OrthoDB" id="505222at2"/>
<keyword evidence="4" id="KW-1185">Reference proteome</keyword>
<dbReference type="Proteomes" id="UP000029738">
    <property type="component" value="Unassembled WGS sequence"/>
</dbReference>
<evidence type="ECO:0000256" key="1">
    <source>
        <dbReference type="SAM" id="Phobius"/>
    </source>
</evidence>
<name>A0A0C1N6X7_9CYAN</name>
<dbReference type="EMBL" id="JHEG02000058">
    <property type="protein sequence ID" value="KIE08271.1"/>
    <property type="molecule type" value="Genomic_DNA"/>
</dbReference>
<keyword evidence="1" id="KW-0812">Transmembrane</keyword>
<proteinExistence type="predicted"/>
<accession>A0A0C1N6X7</accession>
<keyword evidence="1" id="KW-0472">Membrane</keyword>
<dbReference type="AlphaFoldDB" id="A0A0C1N6X7"/>
<gene>
    <name evidence="3" type="ORF">DA73_0226965</name>
    <name evidence="2" type="ORF">DA73_0400010175</name>
</gene>
<reference evidence="3" key="1">
    <citation type="journal article" date="2015" name="Genome Announc.">
        <title>Draft Genome Sequence of Tolypothrix boutellei Strain VB521301.</title>
        <authorList>
            <person name="Chandrababunaidu M.M."/>
            <person name="Singh D."/>
            <person name="Sen D."/>
            <person name="Bhan S."/>
            <person name="Das S."/>
            <person name="Gupta A."/>
            <person name="Adhikary S.P."/>
            <person name="Tripathy S."/>
        </authorList>
    </citation>
    <scope>NUCLEOTIDE SEQUENCE</scope>
    <source>
        <strain evidence="3">VB521301</strain>
    </source>
</reference>